<feature type="transmembrane region" description="Helical" evidence="6">
    <location>
        <begin position="363"/>
        <end position="381"/>
    </location>
</feature>
<comment type="caution">
    <text evidence="8">The sequence shown here is derived from an EMBL/GenBank/DDBJ whole genome shotgun (WGS) entry which is preliminary data.</text>
</comment>
<sequence>MPPDRNVDCVLACHMHGFGPRWRPNRAPQFLAFSPRPQRPAPVVPHPGRLVMGGTWRTLVAAGVVAALMVAAAVQHLSGTHSLWLAFFVVLATVLMWATRIVPEYLAAFVFCVVCAIGLVAPPSVFMSGFTGAAAWLVFSGSVIGASLGHTGLADRLGAKLAAVANGSFPAVIARVAVFGTGLAFLMPSGMGRIFLLAPLLAAFAQRAGLPKGSRGRAGVMLAGLYGTFFPAMGILPANVPNNVLAGLLETTGLGVPTFSDYLLVHFPVIGLGKLALLIGLLAVTFRDVRPVPAPEAEPPPPMTVSEKRLAVLLAATIGLWLTDSLHGVSATWVGMAAAVVCLWPGTGLLPANPMKSVAFEPIVYVAGVVGLGAVVGYTGLGTRLGELLTGVVSPLAGHPVAAYVGLAAIAAGLGPIVTAVGVPAILTPIAPVLATATGLPVSTVTMSQVLGFSTIFLPYQAPPLAVALQIGALPPREAVTSCIQLAVLTILLLWPLDVMWWLVLGRL</sequence>
<dbReference type="OrthoDB" id="5460483at2"/>
<evidence type="ECO:0000256" key="2">
    <source>
        <dbReference type="ARBA" id="ARBA00022448"/>
    </source>
</evidence>
<dbReference type="InterPro" id="IPR004680">
    <property type="entry name" value="Cit_transptr-like_dom"/>
</dbReference>
<accession>A0A327L4H2</accession>
<feature type="transmembrane region" description="Helical" evidence="6">
    <location>
        <begin position="56"/>
        <end position="75"/>
    </location>
</feature>
<reference evidence="8 9" key="1">
    <citation type="submission" date="2017-07" db="EMBL/GenBank/DDBJ databases">
        <title>Draft Genome Sequences of Select Purple Nonsulfur Bacteria.</title>
        <authorList>
            <person name="Lasarre B."/>
            <person name="Mckinlay J.B."/>
        </authorList>
    </citation>
    <scope>NUCLEOTIDE SEQUENCE [LARGE SCALE GENOMIC DNA]</scope>
    <source>
        <strain evidence="8 9">DSM 5909</strain>
    </source>
</reference>
<proteinExistence type="predicted"/>
<keyword evidence="3 6" id="KW-0812">Transmembrane</keyword>
<dbReference type="GO" id="GO:0016020">
    <property type="term" value="C:membrane"/>
    <property type="evidence" value="ECO:0007669"/>
    <property type="project" value="UniProtKB-SubCell"/>
</dbReference>
<evidence type="ECO:0000256" key="4">
    <source>
        <dbReference type="ARBA" id="ARBA00022989"/>
    </source>
</evidence>
<keyword evidence="4 6" id="KW-1133">Transmembrane helix</keyword>
<evidence type="ECO:0000256" key="1">
    <source>
        <dbReference type="ARBA" id="ARBA00004141"/>
    </source>
</evidence>
<feature type="transmembrane region" description="Helical" evidence="6">
    <location>
        <begin position="191"/>
        <end position="210"/>
    </location>
</feature>
<keyword evidence="5 6" id="KW-0472">Membrane</keyword>
<dbReference type="Proteomes" id="UP000249130">
    <property type="component" value="Unassembled WGS sequence"/>
</dbReference>
<dbReference type="AlphaFoldDB" id="A0A327L4H2"/>
<feature type="transmembrane region" description="Helical" evidence="6">
    <location>
        <begin position="105"/>
        <end position="127"/>
    </location>
</feature>
<evidence type="ECO:0000256" key="6">
    <source>
        <dbReference type="SAM" id="Phobius"/>
    </source>
</evidence>
<feature type="transmembrane region" description="Helical" evidence="6">
    <location>
        <begin position="479"/>
        <end position="505"/>
    </location>
</feature>
<feature type="transmembrane region" description="Helical" evidence="6">
    <location>
        <begin position="81"/>
        <end position="98"/>
    </location>
</feature>
<evidence type="ECO:0000259" key="7">
    <source>
        <dbReference type="Pfam" id="PF03600"/>
    </source>
</evidence>
<evidence type="ECO:0000313" key="8">
    <source>
        <dbReference type="EMBL" id="RAI45306.1"/>
    </source>
</evidence>
<feature type="transmembrane region" description="Helical" evidence="6">
    <location>
        <begin position="133"/>
        <end position="154"/>
    </location>
</feature>
<gene>
    <name evidence="8" type="ORF">CH341_04755</name>
</gene>
<evidence type="ECO:0000256" key="3">
    <source>
        <dbReference type="ARBA" id="ARBA00022692"/>
    </source>
</evidence>
<dbReference type="Pfam" id="PF03600">
    <property type="entry name" value="CitMHS"/>
    <property type="match status" value="1"/>
</dbReference>
<evidence type="ECO:0000256" key="5">
    <source>
        <dbReference type="ARBA" id="ARBA00023136"/>
    </source>
</evidence>
<feature type="transmembrane region" description="Helical" evidence="6">
    <location>
        <begin position="222"/>
        <end position="242"/>
    </location>
</feature>
<keyword evidence="2" id="KW-0813">Transport</keyword>
<organism evidence="8 9">
    <name type="scientific">Rhodoplanes roseus</name>
    <dbReference type="NCBI Taxonomy" id="29409"/>
    <lineage>
        <taxon>Bacteria</taxon>
        <taxon>Pseudomonadati</taxon>
        <taxon>Pseudomonadota</taxon>
        <taxon>Alphaproteobacteria</taxon>
        <taxon>Hyphomicrobiales</taxon>
        <taxon>Nitrobacteraceae</taxon>
        <taxon>Rhodoplanes</taxon>
    </lineage>
</organism>
<comment type="subcellular location">
    <subcellularLocation>
        <location evidence="1">Membrane</location>
        <topology evidence="1">Multi-pass membrane protein</topology>
    </subcellularLocation>
</comment>
<feature type="domain" description="Citrate transporter-like" evidence="7">
    <location>
        <begin position="95"/>
        <end position="444"/>
    </location>
</feature>
<dbReference type="GO" id="GO:0055085">
    <property type="term" value="P:transmembrane transport"/>
    <property type="evidence" value="ECO:0007669"/>
    <property type="project" value="InterPro"/>
</dbReference>
<protein>
    <recommendedName>
        <fullName evidence="7">Citrate transporter-like domain-containing protein</fullName>
    </recommendedName>
</protein>
<evidence type="ECO:0000313" key="9">
    <source>
        <dbReference type="Proteomes" id="UP000249130"/>
    </source>
</evidence>
<feature type="transmembrane region" description="Helical" evidence="6">
    <location>
        <begin position="262"/>
        <end position="284"/>
    </location>
</feature>
<dbReference type="EMBL" id="NPEX01000019">
    <property type="protein sequence ID" value="RAI45306.1"/>
    <property type="molecule type" value="Genomic_DNA"/>
</dbReference>
<feature type="transmembrane region" description="Helical" evidence="6">
    <location>
        <begin position="333"/>
        <end position="351"/>
    </location>
</feature>
<name>A0A327L4H2_9BRAD</name>
<feature type="transmembrane region" description="Helical" evidence="6">
    <location>
        <begin position="161"/>
        <end position="185"/>
    </location>
</feature>
<keyword evidence="9" id="KW-1185">Reference proteome</keyword>